<feature type="transmembrane region" description="Helical" evidence="1">
    <location>
        <begin position="64"/>
        <end position="81"/>
    </location>
</feature>
<dbReference type="RefSeq" id="WP_098407389.1">
    <property type="nucleotide sequence ID" value="NZ_PDJE01000001.1"/>
</dbReference>
<dbReference type="EMBL" id="PDJE01000001">
    <property type="protein sequence ID" value="PFG30990.1"/>
    <property type="molecule type" value="Genomic_DNA"/>
</dbReference>
<evidence type="ECO:0000313" key="2">
    <source>
        <dbReference type="EMBL" id="PFG30990.1"/>
    </source>
</evidence>
<name>A0A2A9DYH8_9MICO</name>
<dbReference type="Proteomes" id="UP000221369">
    <property type="component" value="Unassembled WGS sequence"/>
</dbReference>
<dbReference type="Pfam" id="PF20619">
    <property type="entry name" value="DUF6804"/>
    <property type="match status" value="1"/>
</dbReference>
<keyword evidence="1" id="KW-0812">Transmembrane</keyword>
<reference evidence="2 3" key="1">
    <citation type="submission" date="2017-10" db="EMBL/GenBank/DDBJ databases">
        <title>Sequencing the genomes of 1000 actinobacteria strains.</title>
        <authorList>
            <person name="Klenk H.-P."/>
        </authorList>
    </citation>
    <scope>NUCLEOTIDE SEQUENCE [LARGE SCALE GENOMIC DNA]</scope>
    <source>
        <strain evidence="2 3">DSM 21798</strain>
    </source>
</reference>
<evidence type="ECO:0000313" key="3">
    <source>
        <dbReference type="Proteomes" id="UP000221369"/>
    </source>
</evidence>
<accession>A0A2A9DYH8</accession>
<evidence type="ECO:0000256" key="1">
    <source>
        <dbReference type="SAM" id="Phobius"/>
    </source>
</evidence>
<keyword evidence="3" id="KW-1185">Reference proteome</keyword>
<sequence>MAASRGRYPEKSFTRPALAPAILAAMALMAGAALLGSEWFIVVRFAVAILVAVMGVFAVQARAYAWLVVIVPVVVAWNPVFPLTMGGAGWAAAHLIAPIALVIAGFLIKVPATSSDRSRR</sequence>
<feature type="transmembrane region" description="Helical" evidence="1">
    <location>
        <begin position="12"/>
        <end position="33"/>
    </location>
</feature>
<organism evidence="2 3">
    <name type="scientific">Paramicrobacterium agarici</name>
    <dbReference type="NCBI Taxonomy" id="630514"/>
    <lineage>
        <taxon>Bacteria</taxon>
        <taxon>Bacillati</taxon>
        <taxon>Actinomycetota</taxon>
        <taxon>Actinomycetes</taxon>
        <taxon>Micrococcales</taxon>
        <taxon>Microbacteriaceae</taxon>
        <taxon>Paramicrobacterium</taxon>
    </lineage>
</organism>
<protein>
    <submittedName>
        <fullName evidence="2">Uncharacterized protein</fullName>
    </submittedName>
</protein>
<feature type="transmembrane region" description="Helical" evidence="1">
    <location>
        <begin position="39"/>
        <end position="57"/>
    </location>
</feature>
<keyword evidence="1" id="KW-1133">Transmembrane helix</keyword>
<gene>
    <name evidence="2" type="ORF">ATJ78_1935</name>
</gene>
<comment type="caution">
    <text evidence="2">The sequence shown here is derived from an EMBL/GenBank/DDBJ whole genome shotgun (WGS) entry which is preliminary data.</text>
</comment>
<keyword evidence="1" id="KW-0472">Membrane</keyword>
<dbReference type="InterPro" id="IPR046548">
    <property type="entry name" value="DUF6804"/>
</dbReference>
<proteinExistence type="predicted"/>
<dbReference type="AlphaFoldDB" id="A0A2A9DYH8"/>
<feature type="transmembrane region" description="Helical" evidence="1">
    <location>
        <begin position="87"/>
        <end position="110"/>
    </location>
</feature>